<accession>A0A0A9HTI3</accession>
<name>A0A0A9HTI3_ARUDO</name>
<dbReference type="EMBL" id="GBRH01159710">
    <property type="protein sequence ID" value="JAE38186.1"/>
    <property type="molecule type" value="Transcribed_RNA"/>
</dbReference>
<proteinExistence type="predicted"/>
<evidence type="ECO:0000313" key="1">
    <source>
        <dbReference type="EMBL" id="JAE38186.1"/>
    </source>
</evidence>
<reference evidence="1" key="2">
    <citation type="journal article" date="2015" name="Data Brief">
        <title>Shoot transcriptome of the giant reed, Arundo donax.</title>
        <authorList>
            <person name="Barrero R.A."/>
            <person name="Guerrero F.D."/>
            <person name="Moolhuijzen P."/>
            <person name="Goolsby J.A."/>
            <person name="Tidwell J."/>
            <person name="Bellgard S.E."/>
            <person name="Bellgard M.I."/>
        </authorList>
    </citation>
    <scope>NUCLEOTIDE SEQUENCE</scope>
    <source>
        <tissue evidence="1">Shoot tissue taken approximately 20 cm above the soil surface</tissue>
    </source>
</reference>
<protein>
    <submittedName>
        <fullName evidence="1">Uncharacterized protein</fullName>
    </submittedName>
</protein>
<reference evidence="1" key="1">
    <citation type="submission" date="2014-09" db="EMBL/GenBank/DDBJ databases">
        <authorList>
            <person name="Magalhaes I.L.F."/>
            <person name="Oliveira U."/>
            <person name="Santos F.R."/>
            <person name="Vidigal T.H.D.A."/>
            <person name="Brescovit A.D."/>
            <person name="Santos A.J."/>
        </authorList>
    </citation>
    <scope>NUCLEOTIDE SEQUENCE</scope>
    <source>
        <tissue evidence="1">Shoot tissue taken approximately 20 cm above the soil surface</tissue>
    </source>
</reference>
<sequence>MLSTRQPNQHMVIKQLKPMQATVTRELQPIPTMEMPTHSRVMVLLWQVVRLVMLLLQQLASLRMVRQDTPSHLQILQLMINLHHHQLRVGMLQPLQTHSLLLQRGYRRSLLQEDMVGSGLHDILLTSRSC</sequence>
<organism evidence="1">
    <name type="scientific">Arundo donax</name>
    <name type="common">Giant reed</name>
    <name type="synonym">Donax arundinaceus</name>
    <dbReference type="NCBI Taxonomy" id="35708"/>
    <lineage>
        <taxon>Eukaryota</taxon>
        <taxon>Viridiplantae</taxon>
        <taxon>Streptophyta</taxon>
        <taxon>Embryophyta</taxon>
        <taxon>Tracheophyta</taxon>
        <taxon>Spermatophyta</taxon>
        <taxon>Magnoliopsida</taxon>
        <taxon>Liliopsida</taxon>
        <taxon>Poales</taxon>
        <taxon>Poaceae</taxon>
        <taxon>PACMAD clade</taxon>
        <taxon>Arundinoideae</taxon>
        <taxon>Arundineae</taxon>
        <taxon>Arundo</taxon>
    </lineage>
</organism>
<dbReference type="AlphaFoldDB" id="A0A0A9HTI3"/>